<feature type="compositionally biased region" description="Low complexity" evidence="1">
    <location>
        <begin position="185"/>
        <end position="202"/>
    </location>
</feature>
<sequence>MININFISLDNLVQKNKIFNGINNVLYTLPIKYNNDDFNFNLGTFKLSKNNDMINLEFINNDYNEYVYNLIISLENYIIDLIYKNSEKLIGYQLSLYNLKNMYKSIINIPKTLNNLPFVEIKNKNINFDNDNLFNVNVQFKEILLFKDHFKCNLKITSIKQENNEQDKINNIINTLIIESDKQTSDQQTSDKQTSDQQTSDKQTSDKQTLDKQISDKQKSEKHKSDKHKSEKYISENITSEKILSECLDNILSEYSENMTSSESSEDYQFLTNDTITDNIYSEYKHINSDEIKITNSIMI</sequence>
<gene>
    <name evidence="2" type="ORF">Hokovirus_2_74</name>
</gene>
<accession>A0A1V0SFQ3</accession>
<reference evidence="2" key="1">
    <citation type="journal article" date="2017" name="Science">
        <title>Giant viruses with an expanded complement of translation system components.</title>
        <authorList>
            <person name="Schulz F."/>
            <person name="Yutin N."/>
            <person name="Ivanova N.N."/>
            <person name="Ortega D.R."/>
            <person name="Lee T.K."/>
            <person name="Vierheilig J."/>
            <person name="Daims H."/>
            <person name="Horn M."/>
            <person name="Wagner M."/>
            <person name="Jensen G.J."/>
            <person name="Kyrpides N.C."/>
            <person name="Koonin E.V."/>
            <person name="Woyke T."/>
        </authorList>
    </citation>
    <scope>NUCLEOTIDE SEQUENCE</scope>
    <source>
        <strain evidence="2">HKV1</strain>
    </source>
</reference>
<feature type="compositionally biased region" description="Basic and acidic residues" evidence="1">
    <location>
        <begin position="203"/>
        <end position="219"/>
    </location>
</feature>
<evidence type="ECO:0000256" key="1">
    <source>
        <dbReference type="SAM" id="MobiDB-lite"/>
    </source>
</evidence>
<organism evidence="2">
    <name type="scientific">Hokovirus HKV1</name>
    <dbReference type="NCBI Taxonomy" id="1977638"/>
    <lineage>
        <taxon>Viruses</taxon>
        <taxon>Varidnaviria</taxon>
        <taxon>Bamfordvirae</taxon>
        <taxon>Nucleocytoviricota</taxon>
        <taxon>Megaviricetes</taxon>
        <taxon>Imitervirales</taxon>
        <taxon>Mimiviridae</taxon>
        <taxon>Klosneuvirinae</taxon>
        <taxon>Hokovirus</taxon>
    </lineage>
</organism>
<dbReference type="EMBL" id="KY684104">
    <property type="protein sequence ID" value="ARF10547.1"/>
    <property type="molecule type" value="Genomic_DNA"/>
</dbReference>
<protein>
    <submittedName>
        <fullName evidence="2">Uncharacterized protein</fullName>
    </submittedName>
</protein>
<feature type="region of interest" description="Disordered" evidence="1">
    <location>
        <begin position="183"/>
        <end position="233"/>
    </location>
</feature>
<proteinExistence type="predicted"/>
<name>A0A1V0SFQ3_9VIRU</name>
<evidence type="ECO:0000313" key="2">
    <source>
        <dbReference type="EMBL" id="ARF10547.1"/>
    </source>
</evidence>